<dbReference type="OrthoDB" id="5297022at2"/>
<dbReference type="Proteomes" id="UP000199256">
    <property type="component" value="Unassembled WGS sequence"/>
</dbReference>
<gene>
    <name evidence="5" type="ORF">SAMN05444515_101316</name>
</gene>
<evidence type="ECO:0000256" key="2">
    <source>
        <dbReference type="ARBA" id="ARBA00022729"/>
    </source>
</evidence>
<reference evidence="6" key="1">
    <citation type="submission" date="2016-10" db="EMBL/GenBank/DDBJ databases">
        <authorList>
            <person name="Varghese N."/>
            <person name="Submissions S."/>
        </authorList>
    </citation>
    <scope>NUCLEOTIDE SEQUENCE [LARGE SCALE GENOMIC DNA]</scope>
    <source>
        <strain evidence="6">DSM 241</strain>
    </source>
</reference>
<dbReference type="STRING" id="1396821.SAMN05444515_101316"/>
<dbReference type="Gene3D" id="3.40.50.2300">
    <property type="match status" value="2"/>
</dbReference>
<sequence length="415" mass="45701">MKPFTRWLASVAGAAALGLGGAAQAEKEPIKFALLQDFTAVYTFVTNEYHQGQRDYLRFVNETGGVEGHMIETIVRDTANEPQRGLEAYNRARREGAVLVDFFSTPVSRAAVNRVLDDEVVMITALHGRGDASEGETFPFIFPMMATYWSQSTVLADYIDQHQGGLEGKRIALVHIDSPFGREPMPILKDLAEKKGFDLRAFAYPSPGTEQSATWSDVRRYRPDHVIIWGAGGGQQVSVREAIRNGIRQENILSVVWLAETDARNVGGNHLKGVKRFEAVGTGTDHAVIQDIMEHVIEPGHGQGSASNVGTTYYNIGVATMAVAVEAARLAMQEFGAPLTGEKLRDGFRMIENFDARGMMPPITITADDHQGGGYGRVSAWNGEAWEPLTDWYSAHQDIVWEEIEKDAAGFREGR</sequence>
<dbReference type="AlphaFoldDB" id="A0A1H7FRA0"/>
<comment type="similarity">
    <text evidence="1">Belongs to the leucine-binding protein family.</text>
</comment>
<feature type="domain" description="Leucine-binding protein" evidence="4">
    <location>
        <begin position="29"/>
        <end position="382"/>
    </location>
</feature>
<organism evidence="5 6">
    <name type="scientific">Ectothiorhodospira marina</name>
    <dbReference type="NCBI Taxonomy" id="1396821"/>
    <lineage>
        <taxon>Bacteria</taxon>
        <taxon>Pseudomonadati</taxon>
        <taxon>Pseudomonadota</taxon>
        <taxon>Gammaproteobacteria</taxon>
        <taxon>Chromatiales</taxon>
        <taxon>Ectothiorhodospiraceae</taxon>
        <taxon>Ectothiorhodospira</taxon>
    </lineage>
</organism>
<dbReference type="PANTHER" id="PTHR47235:SF1">
    <property type="entry name" value="BLR6548 PROTEIN"/>
    <property type="match status" value="1"/>
</dbReference>
<dbReference type="EMBL" id="FOAA01000001">
    <property type="protein sequence ID" value="SEK28508.1"/>
    <property type="molecule type" value="Genomic_DNA"/>
</dbReference>
<evidence type="ECO:0000313" key="5">
    <source>
        <dbReference type="EMBL" id="SEK28508.1"/>
    </source>
</evidence>
<feature type="chain" id="PRO_5011565045" evidence="3">
    <location>
        <begin position="26"/>
        <end position="415"/>
    </location>
</feature>
<dbReference type="InterPro" id="IPR028082">
    <property type="entry name" value="Peripla_BP_I"/>
</dbReference>
<keyword evidence="2 3" id="KW-0732">Signal</keyword>
<evidence type="ECO:0000256" key="1">
    <source>
        <dbReference type="ARBA" id="ARBA00010062"/>
    </source>
</evidence>
<dbReference type="RefSeq" id="WP_090249966.1">
    <property type="nucleotide sequence ID" value="NZ_FOAA01000001.1"/>
</dbReference>
<proteinExistence type="inferred from homology"/>
<dbReference type="InterPro" id="IPR028081">
    <property type="entry name" value="Leu-bd"/>
</dbReference>
<evidence type="ECO:0000259" key="4">
    <source>
        <dbReference type="Pfam" id="PF13458"/>
    </source>
</evidence>
<evidence type="ECO:0000256" key="3">
    <source>
        <dbReference type="SAM" id="SignalP"/>
    </source>
</evidence>
<keyword evidence="6" id="KW-1185">Reference proteome</keyword>
<feature type="signal peptide" evidence="3">
    <location>
        <begin position="1"/>
        <end position="25"/>
    </location>
</feature>
<evidence type="ECO:0000313" key="6">
    <source>
        <dbReference type="Proteomes" id="UP000199256"/>
    </source>
</evidence>
<protein>
    <submittedName>
        <fullName evidence="5">Branched-chain amino acid transport system substrate-binding protein</fullName>
    </submittedName>
</protein>
<dbReference type="Pfam" id="PF13458">
    <property type="entry name" value="Peripla_BP_6"/>
    <property type="match status" value="1"/>
</dbReference>
<dbReference type="SUPFAM" id="SSF53822">
    <property type="entry name" value="Periplasmic binding protein-like I"/>
    <property type="match status" value="1"/>
</dbReference>
<dbReference type="CDD" id="cd06334">
    <property type="entry name" value="PBP1_ABC_ligand_binding-like"/>
    <property type="match status" value="1"/>
</dbReference>
<name>A0A1H7FRA0_9GAMM</name>
<accession>A0A1H7FRA0</accession>
<dbReference type="PANTHER" id="PTHR47235">
    <property type="entry name" value="BLR6548 PROTEIN"/>
    <property type="match status" value="1"/>
</dbReference>